<feature type="domain" description="Peptidase M48" evidence="9">
    <location>
        <begin position="48"/>
        <end position="129"/>
    </location>
</feature>
<dbReference type="Pfam" id="PF13431">
    <property type="entry name" value="TPR_17"/>
    <property type="match status" value="1"/>
</dbReference>
<dbReference type="Gene3D" id="1.25.40.10">
    <property type="entry name" value="Tetratricopeptide repeat domain"/>
    <property type="match status" value="2"/>
</dbReference>
<proteinExistence type="predicted"/>
<dbReference type="InterPro" id="IPR051156">
    <property type="entry name" value="Mito/Outer_Membr_Metalloprot"/>
</dbReference>
<feature type="chain" id="PRO_5012708127" evidence="8">
    <location>
        <begin position="24"/>
        <end position="597"/>
    </location>
</feature>
<dbReference type="SUPFAM" id="SSF48452">
    <property type="entry name" value="TPR-like"/>
    <property type="match status" value="1"/>
</dbReference>
<feature type="repeat" description="TPR" evidence="7">
    <location>
        <begin position="423"/>
        <end position="456"/>
    </location>
</feature>
<comment type="caution">
    <text evidence="10">The sequence shown here is derived from an EMBL/GenBank/DDBJ whole genome shotgun (WGS) entry which is preliminary data.</text>
</comment>
<dbReference type="PANTHER" id="PTHR22726:SF1">
    <property type="entry name" value="METALLOENDOPEPTIDASE OMA1, MITOCHONDRIAL"/>
    <property type="match status" value="1"/>
</dbReference>
<keyword evidence="5" id="KW-0862">Zinc</keyword>
<evidence type="ECO:0000256" key="3">
    <source>
        <dbReference type="ARBA" id="ARBA00022723"/>
    </source>
</evidence>
<keyword evidence="8" id="KW-0732">Signal</keyword>
<reference evidence="11" key="1">
    <citation type="submission" date="2012-11" db="EMBL/GenBank/DDBJ databases">
        <authorList>
            <person name="Lucero-Rivera Y.E."/>
            <person name="Tovar-Ramirez D."/>
        </authorList>
    </citation>
    <scope>NUCLEOTIDE SEQUENCE [LARGE SCALE GENOMIC DNA]</scope>
    <source>
        <strain evidence="11">Araruama</strain>
    </source>
</reference>
<evidence type="ECO:0000313" key="10">
    <source>
        <dbReference type="EMBL" id="ETR71517.1"/>
    </source>
</evidence>
<dbReference type="GO" id="GO:0016020">
    <property type="term" value="C:membrane"/>
    <property type="evidence" value="ECO:0007669"/>
    <property type="project" value="TreeGrafter"/>
</dbReference>
<gene>
    <name evidence="10" type="ORF">OMM_02434</name>
</gene>
<protein>
    <submittedName>
        <fullName evidence="10">TPR repeat-containing protein</fullName>
    </submittedName>
</protein>
<comment type="cofactor">
    <cofactor evidence="1">
        <name>Zn(2+)</name>
        <dbReference type="ChEBI" id="CHEBI:29105"/>
    </cofactor>
</comment>
<accession>A0A1V1P9F1</accession>
<evidence type="ECO:0000256" key="5">
    <source>
        <dbReference type="ARBA" id="ARBA00022833"/>
    </source>
</evidence>
<evidence type="ECO:0000256" key="1">
    <source>
        <dbReference type="ARBA" id="ARBA00001947"/>
    </source>
</evidence>
<keyword evidence="4" id="KW-0378">Hydrolase</keyword>
<evidence type="ECO:0000256" key="4">
    <source>
        <dbReference type="ARBA" id="ARBA00022801"/>
    </source>
</evidence>
<evidence type="ECO:0000313" key="11">
    <source>
        <dbReference type="Proteomes" id="UP000189670"/>
    </source>
</evidence>
<dbReference type="PANTHER" id="PTHR22726">
    <property type="entry name" value="METALLOENDOPEPTIDASE OMA1"/>
    <property type="match status" value="1"/>
</dbReference>
<dbReference type="GO" id="GO:0046872">
    <property type="term" value="F:metal ion binding"/>
    <property type="evidence" value="ECO:0007669"/>
    <property type="project" value="UniProtKB-KW"/>
</dbReference>
<dbReference type="GO" id="GO:0004222">
    <property type="term" value="F:metalloendopeptidase activity"/>
    <property type="evidence" value="ECO:0007669"/>
    <property type="project" value="InterPro"/>
</dbReference>
<organism evidence="10 11">
    <name type="scientific">Candidatus Magnetoglobus multicellularis str. Araruama</name>
    <dbReference type="NCBI Taxonomy" id="890399"/>
    <lineage>
        <taxon>Bacteria</taxon>
        <taxon>Pseudomonadati</taxon>
        <taxon>Thermodesulfobacteriota</taxon>
        <taxon>Desulfobacteria</taxon>
        <taxon>Desulfobacterales</taxon>
        <taxon>Desulfobacteraceae</taxon>
        <taxon>Candidatus Magnetoglobus</taxon>
    </lineage>
</organism>
<dbReference type="AlphaFoldDB" id="A0A1V1P9F1"/>
<dbReference type="InterPro" id="IPR019734">
    <property type="entry name" value="TPR_rpt"/>
</dbReference>
<sequence length="597" mass="67813">MIMKKFLFILLIAFILPTQHVMGARNETDHASWWIKTYGMYDTNDERVARVHGIFNKVNAAADKQSNHFPKLIILKSAGKDNALCLPDGSVILTKAALSACYSSQHQTIGDSKIAFIIAHELAHLSNGDFWQPPDVPSEKSSKTIDKHNYPADMISLLNHLEDDILKEFHADDFAIVYMTMAGYDPLIIINNDGSNFFQQWHAYFGTKHMKTNDTHPQPNQRSQMIALRINDIVKSIKKFEIGIRLYQLGKYKDALVFLESFCEKFPSREVYNNIGLIYYQLGIKQMAACDPDLAYRFKLSTFIDPETRAENMKKHMPDRSKCQSDFFNIAIRYLRNACEKDPFYVPAFINYSSALIMTGQYVRAAGVLRDEVLRTNKNIPDALNNFAIALYLMGPDPFIKVDMFSDASMILKDVIQKNPNFSDAYFNLARIQDERGRYAASKENWENFLRIEPSSVFAKCAQSSSGKTVNQGQYKNVPFEEKIPVKFGEIDAIAQKQLKSFNKQIMKIGAIYCELYTLNDIQAIALDDVVEVVEAPVIVNLDLAALHSKYGNPVVTYKSISGKKTLLFRRFAVDVQDGIVHKVIHFEEKTSGLTNG</sequence>
<evidence type="ECO:0000256" key="8">
    <source>
        <dbReference type="SAM" id="SignalP"/>
    </source>
</evidence>
<dbReference type="Gene3D" id="3.30.2010.10">
    <property type="entry name" value="Metalloproteases ('zincins'), catalytic domain"/>
    <property type="match status" value="1"/>
</dbReference>
<keyword evidence="7" id="KW-0802">TPR repeat</keyword>
<dbReference type="EMBL" id="ATBP01000259">
    <property type="protein sequence ID" value="ETR71517.1"/>
    <property type="molecule type" value="Genomic_DNA"/>
</dbReference>
<dbReference type="InterPro" id="IPR001915">
    <property type="entry name" value="Peptidase_M48"/>
</dbReference>
<feature type="signal peptide" evidence="8">
    <location>
        <begin position="1"/>
        <end position="23"/>
    </location>
</feature>
<keyword evidence="2" id="KW-0645">Protease</keyword>
<evidence type="ECO:0000256" key="2">
    <source>
        <dbReference type="ARBA" id="ARBA00022670"/>
    </source>
</evidence>
<evidence type="ECO:0000256" key="6">
    <source>
        <dbReference type="ARBA" id="ARBA00023049"/>
    </source>
</evidence>
<name>A0A1V1P9F1_9BACT</name>
<evidence type="ECO:0000256" key="7">
    <source>
        <dbReference type="PROSITE-ProRule" id="PRU00339"/>
    </source>
</evidence>
<dbReference type="Pfam" id="PF01435">
    <property type="entry name" value="Peptidase_M48"/>
    <property type="match status" value="1"/>
</dbReference>
<keyword evidence="6" id="KW-0482">Metalloprotease</keyword>
<evidence type="ECO:0000259" key="9">
    <source>
        <dbReference type="Pfam" id="PF01435"/>
    </source>
</evidence>
<dbReference type="InterPro" id="IPR011990">
    <property type="entry name" value="TPR-like_helical_dom_sf"/>
</dbReference>
<dbReference type="PROSITE" id="PS50005">
    <property type="entry name" value="TPR"/>
    <property type="match status" value="1"/>
</dbReference>
<dbReference type="GO" id="GO:0051603">
    <property type="term" value="P:proteolysis involved in protein catabolic process"/>
    <property type="evidence" value="ECO:0007669"/>
    <property type="project" value="TreeGrafter"/>
</dbReference>
<keyword evidence="3" id="KW-0479">Metal-binding</keyword>
<dbReference type="Proteomes" id="UP000189670">
    <property type="component" value="Unassembled WGS sequence"/>
</dbReference>